<proteinExistence type="predicted"/>
<evidence type="ECO:0000313" key="3">
    <source>
        <dbReference type="Proteomes" id="UP001367676"/>
    </source>
</evidence>
<sequence>MFLSGPFPEETYSNEDDGKFFPFSGDILPKESTPELTPFSSDQSTNEESDMTTTSATETVLLIPLSETIFVPEYLIPSASFYAASNEYSNPPTDTQLPSNFELAELADTVQVDPIVEYVQNYPLANNLQQHDSITEEQMLLTQLHDMDFVNKTEIKPTTSINNFHVNQQQRQHRSQQHLLKSEYQQPFQNVNLSSYTSSTNINETNSSIDEKHILATETRSHARSKDKTVASLETMTTHAEENFGALFNDATWKFFKKAYTTIIKEFLDENGQPCVAEQLQFYSKTYFRYTCEGELFQVPTISTTSGSEVAQSNGEIDEASVFPFEDDMSAAQVDSLSLPADLHNFHSFYLKRKAT</sequence>
<reference evidence="2 3" key="1">
    <citation type="submission" date="2024-03" db="EMBL/GenBank/DDBJ databases">
        <title>Adaptation during the transition from Ophiocordyceps entomopathogen to insect associate is accompanied by gene loss and intensified selection.</title>
        <authorList>
            <person name="Ward C.M."/>
            <person name="Onetto C.A."/>
            <person name="Borneman A.R."/>
        </authorList>
    </citation>
    <scope>NUCLEOTIDE SEQUENCE [LARGE SCALE GENOMIC DNA]</scope>
    <source>
        <strain evidence="2">AWRI1</strain>
        <tissue evidence="2">Single Adult Female</tissue>
    </source>
</reference>
<dbReference type="EMBL" id="JBBCAQ010000006">
    <property type="protein sequence ID" value="KAK7603457.1"/>
    <property type="molecule type" value="Genomic_DNA"/>
</dbReference>
<accession>A0AAN9TRA8</accession>
<feature type="region of interest" description="Disordered" evidence="1">
    <location>
        <begin position="31"/>
        <end position="54"/>
    </location>
</feature>
<gene>
    <name evidence="2" type="ORF">V9T40_003456</name>
</gene>
<evidence type="ECO:0000256" key="1">
    <source>
        <dbReference type="SAM" id="MobiDB-lite"/>
    </source>
</evidence>
<keyword evidence="3" id="KW-1185">Reference proteome</keyword>
<protein>
    <submittedName>
        <fullName evidence="2">Uncharacterized protein</fullName>
    </submittedName>
</protein>
<feature type="compositionally biased region" description="Polar residues" evidence="1">
    <location>
        <begin position="34"/>
        <end position="44"/>
    </location>
</feature>
<evidence type="ECO:0000313" key="2">
    <source>
        <dbReference type="EMBL" id="KAK7603457.1"/>
    </source>
</evidence>
<comment type="caution">
    <text evidence="2">The sequence shown here is derived from an EMBL/GenBank/DDBJ whole genome shotgun (WGS) entry which is preliminary data.</text>
</comment>
<dbReference type="Proteomes" id="UP001367676">
    <property type="component" value="Unassembled WGS sequence"/>
</dbReference>
<name>A0AAN9TRA8_9HEMI</name>
<dbReference type="AlphaFoldDB" id="A0AAN9TRA8"/>
<organism evidence="2 3">
    <name type="scientific">Parthenolecanium corni</name>
    <dbReference type="NCBI Taxonomy" id="536013"/>
    <lineage>
        <taxon>Eukaryota</taxon>
        <taxon>Metazoa</taxon>
        <taxon>Ecdysozoa</taxon>
        <taxon>Arthropoda</taxon>
        <taxon>Hexapoda</taxon>
        <taxon>Insecta</taxon>
        <taxon>Pterygota</taxon>
        <taxon>Neoptera</taxon>
        <taxon>Paraneoptera</taxon>
        <taxon>Hemiptera</taxon>
        <taxon>Sternorrhyncha</taxon>
        <taxon>Coccoidea</taxon>
        <taxon>Coccidae</taxon>
        <taxon>Parthenolecanium</taxon>
    </lineage>
</organism>